<dbReference type="PANTHER" id="PTHR42791">
    <property type="entry name" value="GNAT FAMILY ACETYLTRANSFERASE"/>
    <property type="match status" value="1"/>
</dbReference>
<reference evidence="3 4" key="1">
    <citation type="submission" date="2018-01" db="EMBL/GenBank/DDBJ databases">
        <title>The whole genome sequencing and assembly of Paenibacillus chitinolyticus KCCM 41400 strain.</title>
        <authorList>
            <person name="Kim J.-Y."/>
            <person name="Park M.-K."/>
            <person name="Lee Y.-J."/>
            <person name="Yi H."/>
            <person name="Bahn Y.-S."/>
            <person name="Kim J.F."/>
            <person name="Lee D.-W."/>
        </authorList>
    </citation>
    <scope>NUCLEOTIDE SEQUENCE [LARGE SCALE GENOMIC DNA]</scope>
    <source>
        <strain evidence="3 4">KCCM 41400</strain>
    </source>
</reference>
<keyword evidence="3" id="KW-0808">Transferase</keyword>
<dbReference type="InterPro" id="IPR000182">
    <property type="entry name" value="GNAT_dom"/>
</dbReference>
<dbReference type="EMBL" id="CP026520">
    <property type="protein sequence ID" value="QAV21120.1"/>
    <property type="molecule type" value="Genomic_DNA"/>
</dbReference>
<dbReference type="Gene3D" id="3.40.630.30">
    <property type="match status" value="1"/>
</dbReference>
<dbReference type="PANTHER" id="PTHR42791:SF1">
    <property type="entry name" value="N-ACETYLTRANSFERASE DOMAIN-CONTAINING PROTEIN"/>
    <property type="match status" value="1"/>
</dbReference>
<dbReference type="SUPFAM" id="SSF55729">
    <property type="entry name" value="Acyl-CoA N-acyltransferases (Nat)"/>
    <property type="match status" value="1"/>
</dbReference>
<sequence>MNTGQGQGQTARLIRDNFIAKVSHLASRAEGCTLKQTPEYIRADSGLPSDTFNVAVLLQPRLAAENEAILEETVHYFTDKKYPMALWSWESKDSVTFETLRQAGLKEAETNIAMYADLDALHPGTECPADFQMKEIASPAEAEQFGDVLVSLFGESEEGAAVRAFYRKISRLPLWGSSLMKLYIGSYRGRPVSTGTLMFTDDSVGIYDIATRSDFRGQGFGSAMFRFLVGEAKKGKPRLCVLQASPDGIGIYKRAGFEPVCEVTVYENRHLVE</sequence>
<evidence type="ECO:0000313" key="5">
    <source>
        <dbReference type="Proteomes" id="UP001527202"/>
    </source>
</evidence>
<evidence type="ECO:0000313" key="3">
    <source>
        <dbReference type="EMBL" id="QAV21120.1"/>
    </source>
</evidence>
<reference evidence="2 5" key="2">
    <citation type="submission" date="2022-05" db="EMBL/GenBank/DDBJ databases">
        <title>Genome Sequencing of Bee-Associated Microbes.</title>
        <authorList>
            <person name="Dunlap C."/>
        </authorList>
    </citation>
    <scope>NUCLEOTIDE SEQUENCE [LARGE SCALE GENOMIC DNA]</scope>
    <source>
        <strain evidence="2 5">NRRL B-23120</strain>
    </source>
</reference>
<gene>
    <name evidence="2" type="ORF">M5X16_13170</name>
    <name evidence="3" type="ORF">PC41400_26975</name>
</gene>
<name>A0A410X3C5_9BACL</name>
<protein>
    <submittedName>
        <fullName evidence="2 3">N-acetyltransferase</fullName>
    </submittedName>
</protein>
<evidence type="ECO:0000313" key="2">
    <source>
        <dbReference type="EMBL" id="MCY9596726.1"/>
    </source>
</evidence>
<dbReference type="RefSeq" id="WP_042235866.1">
    <property type="nucleotide sequence ID" value="NZ_CP026520.1"/>
</dbReference>
<evidence type="ECO:0000259" key="1">
    <source>
        <dbReference type="PROSITE" id="PS51186"/>
    </source>
</evidence>
<feature type="domain" description="N-acetyltransferase" evidence="1">
    <location>
        <begin position="132"/>
        <end position="273"/>
    </location>
</feature>
<dbReference type="CDD" id="cd04301">
    <property type="entry name" value="NAT_SF"/>
    <property type="match status" value="1"/>
</dbReference>
<dbReference type="GO" id="GO:0016747">
    <property type="term" value="F:acyltransferase activity, transferring groups other than amino-acyl groups"/>
    <property type="evidence" value="ECO:0007669"/>
    <property type="project" value="InterPro"/>
</dbReference>
<dbReference type="GeneID" id="95378438"/>
<dbReference type="Pfam" id="PF13508">
    <property type="entry name" value="Acetyltransf_7"/>
    <property type="match status" value="1"/>
</dbReference>
<dbReference type="InterPro" id="IPR052523">
    <property type="entry name" value="Trichothecene_AcTrans"/>
</dbReference>
<dbReference type="Proteomes" id="UP001527202">
    <property type="component" value="Unassembled WGS sequence"/>
</dbReference>
<dbReference type="KEGG" id="pchi:PC41400_26975"/>
<proteinExistence type="predicted"/>
<evidence type="ECO:0000313" key="4">
    <source>
        <dbReference type="Proteomes" id="UP000288943"/>
    </source>
</evidence>
<dbReference type="EMBL" id="JAMDMJ010000014">
    <property type="protein sequence ID" value="MCY9596726.1"/>
    <property type="molecule type" value="Genomic_DNA"/>
</dbReference>
<accession>A0A410X3C5</accession>
<dbReference type="Proteomes" id="UP000288943">
    <property type="component" value="Chromosome"/>
</dbReference>
<dbReference type="OrthoDB" id="2895575at2"/>
<keyword evidence="5" id="KW-1185">Reference proteome</keyword>
<organism evidence="3 4">
    <name type="scientific">Paenibacillus chitinolyticus</name>
    <dbReference type="NCBI Taxonomy" id="79263"/>
    <lineage>
        <taxon>Bacteria</taxon>
        <taxon>Bacillati</taxon>
        <taxon>Bacillota</taxon>
        <taxon>Bacilli</taxon>
        <taxon>Bacillales</taxon>
        <taxon>Paenibacillaceae</taxon>
        <taxon>Paenibacillus</taxon>
    </lineage>
</organism>
<dbReference type="AlphaFoldDB" id="A0A410X3C5"/>
<dbReference type="PROSITE" id="PS51186">
    <property type="entry name" value="GNAT"/>
    <property type="match status" value="1"/>
</dbReference>
<dbReference type="InterPro" id="IPR016181">
    <property type="entry name" value="Acyl_CoA_acyltransferase"/>
</dbReference>